<dbReference type="EMBL" id="JAVDRD010000009">
    <property type="protein sequence ID" value="MDR6512397.1"/>
    <property type="molecule type" value="Genomic_DNA"/>
</dbReference>
<keyword evidence="1" id="KW-0175">Coiled coil</keyword>
<evidence type="ECO:0000256" key="2">
    <source>
        <dbReference type="SAM" id="MobiDB-lite"/>
    </source>
</evidence>
<comment type="caution">
    <text evidence="3">The sequence shown here is derived from an EMBL/GenBank/DDBJ whole genome shotgun (WGS) entry which is preliminary data.</text>
</comment>
<feature type="compositionally biased region" description="Basic residues" evidence="2">
    <location>
        <begin position="1"/>
        <end position="10"/>
    </location>
</feature>
<feature type="coiled-coil region" evidence="1">
    <location>
        <begin position="243"/>
        <end position="270"/>
    </location>
</feature>
<name>A0ABU1MQ49_9SPHN</name>
<evidence type="ECO:0000313" key="3">
    <source>
        <dbReference type="EMBL" id="MDR6512397.1"/>
    </source>
</evidence>
<gene>
    <name evidence="3" type="ORF">J2792_003280</name>
</gene>
<sequence length="276" mass="29456">MHTVRNRKGARSGQHLPAKAPTPSATPSPAKPAGKSAARAKSAAKADFTQPFLLAQAATPAFPPDLILPPHRGAIITTAAWPAGMIAPALPATPPLRAPFIAPRGPATIPQGQPDRDRPGHDSRRQEPPRKAPHRDLPPRPGTRTARKAERRAMIAAEHARRSAATTREVAAACAPPAEMHAAPPLLQPSPPGVHWVAPDDRSPLPRHRAPVVPRQGLLDAMAASLGDAGRFLARLLPGSRRSRELRERVARTEARLRAMEAQLAALEALRARVQV</sequence>
<protein>
    <submittedName>
        <fullName evidence="3">Uncharacterized protein</fullName>
    </submittedName>
</protein>
<proteinExistence type="predicted"/>
<evidence type="ECO:0000256" key="1">
    <source>
        <dbReference type="SAM" id="Coils"/>
    </source>
</evidence>
<reference evidence="3 4" key="1">
    <citation type="submission" date="2023-07" db="EMBL/GenBank/DDBJ databases">
        <title>Sorghum-associated microbial communities from plants grown in Nebraska, USA.</title>
        <authorList>
            <person name="Schachtman D."/>
        </authorList>
    </citation>
    <scope>NUCLEOTIDE SEQUENCE [LARGE SCALE GENOMIC DNA]</scope>
    <source>
        <strain evidence="3 4">DS1027</strain>
    </source>
</reference>
<feature type="region of interest" description="Disordered" evidence="2">
    <location>
        <begin position="1"/>
        <end position="45"/>
    </location>
</feature>
<organism evidence="3 4">
    <name type="scientific">Novosphingobium capsulatum</name>
    <dbReference type="NCBI Taxonomy" id="13688"/>
    <lineage>
        <taxon>Bacteria</taxon>
        <taxon>Pseudomonadati</taxon>
        <taxon>Pseudomonadota</taxon>
        <taxon>Alphaproteobacteria</taxon>
        <taxon>Sphingomonadales</taxon>
        <taxon>Sphingomonadaceae</taxon>
        <taxon>Novosphingobium</taxon>
    </lineage>
</organism>
<keyword evidence="4" id="KW-1185">Reference proteome</keyword>
<feature type="compositionally biased region" description="Low complexity" evidence="2">
    <location>
        <begin position="31"/>
        <end position="45"/>
    </location>
</feature>
<feature type="compositionally biased region" description="Basic and acidic residues" evidence="2">
    <location>
        <begin position="147"/>
        <end position="161"/>
    </location>
</feature>
<feature type="region of interest" description="Disordered" evidence="2">
    <location>
        <begin position="97"/>
        <end position="166"/>
    </location>
</feature>
<evidence type="ECO:0000313" key="4">
    <source>
        <dbReference type="Proteomes" id="UP001184150"/>
    </source>
</evidence>
<accession>A0ABU1MQ49</accession>
<feature type="compositionally biased region" description="Basic and acidic residues" evidence="2">
    <location>
        <begin position="114"/>
        <end position="138"/>
    </location>
</feature>
<dbReference type="Proteomes" id="UP001184150">
    <property type="component" value="Unassembled WGS sequence"/>
</dbReference>
<dbReference type="RefSeq" id="WP_309805973.1">
    <property type="nucleotide sequence ID" value="NZ_JAVDRD010000009.1"/>
</dbReference>